<keyword evidence="2" id="KW-1185">Reference proteome</keyword>
<sequence length="76" mass="8616">MQSITKERHYKVTVDVTSLGATLILNVYAPINEDVNEEKLRQLSIKRGIEFYEELGVSVQAESLKPIGFRDCGVFQ</sequence>
<dbReference type="Proteomes" id="UP000030832">
    <property type="component" value="Unassembled WGS sequence"/>
</dbReference>
<name>A0A0B0IM37_9BACI</name>
<dbReference type="STRING" id="333138.LQ50_08080"/>
<evidence type="ECO:0000313" key="2">
    <source>
        <dbReference type="Proteomes" id="UP000030832"/>
    </source>
</evidence>
<organism evidence="1 2">
    <name type="scientific">Halalkalibacter okhensis</name>
    <dbReference type="NCBI Taxonomy" id="333138"/>
    <lineage>
        <taxon>Bacteria</taxon>
        <taxon>Bacillati</taxon>
        <taxon>Bacillota</taxon>
        <taxon>Bacilli</taxon>
        <taxon>Bacillales</taxon>
        <taxon>Bacillaceae</taxon>
        <taxon>Halalkalibacter</taxon>
    </lineage>
</organism>
<dbReference type="EMBL" id="JRJU01000007">
    <property type="protein sequence ID" value="KHF40731.1"/>
    <property type="molecule type" value="Genomic_DNA"/>
</dbReference>
<comment type="caution">
    <text evidence="1">The sequence shown here is derived from an EMBL/GenBank/DDBJ whole genome shotgun (WGS) entry which is preliminary data.</text>
</comment>
<proteinExistence type="predicted"/>
<evidence type="ECO:0000313" key="1">
    <source>
        <dbReference type="EMBL" id="KHF40731.1"/>
    </source>
</evidence>
<dbReference type="RefSeq" id="WP_034627749.1">
    <property type="nucleotide sequence ID" value="NZ_JRJU01000007.1"/>
</dbReference>
<dbReference type="AlphaFoldDB" id="A0A0B0IM37"/>
<reference evidence="1 2" key="1">
    <citation type="submission" date="2014-09" db="EMBL/GenBank/DDBJ databases">
        <title>Genome sequencing and annotation of Bacillus Okhensis strain Kh10-101T.</title>
        <authorList>
            <person name="Prakash J.S."/>
        </authorList>
    </citation>
    <scope>NUCLEOTIDE SEQUENCE [LARGE SCALE GENOMIC DNA]</scope>
    <source>
        <strain evidence="2">Kh10-101T</strain>
    </source>
</reference>
<accession>A0A0B0IM37</accession>
<gene>
    <name evidence="1" type="ORF">LQ50_08080</name>
</gene>
<protein>
    <submittedName>
        <fullName evidence="1">Uncharacterized protein</fullName>
    </submittedName>
</protein>